<dbReference type="Pfam" id="PF00324">
    <property type="entry name" value="AA_permease"/>
    <property type="match status" value="2"/>
</dbReference>
<dbReference type="RefSeq" id="XP_070886525.1">
    <property type="nucleotide sequence ID" value="XM_071029041.1"/>
</dbReference>
<dbReference type="Gene3D" id="1.20.1740.10">
    <property type="entry name" value="Amino acid/polyamine transporter I"/>
    <property type="match status" value="1"/>
</dbReference>
<dbReference type="Proteomes" id="UP001610432">
    <property type="component" value="Unassembled WGS sequence"/>
</dbReference>
<dbReference type="EMBL" id="JBFXLQ010000018">
    <property type="protein sequence ID" value="KAL2867546.1"/>
    <property type="molecule type" value="Genomic_DNA"/>
</dbReference>
<dbReference type="GeneID" id="98144113"/>
<comment type="caution">
    <text evidence="8">The sequence shown here is derived from an EMBL/GenBank/DDBJ whole genome shotgun (WGS) entry which is preliminary data.</text>
</comment>
<evidence type="ECO:0000259" key="7">
    <source>
        <dbReference type="Pfam" id="PF00324"/>
    </source>
</evidence>
<accession>A0ABR4LSP3</accession>
<organism evidence="8 9">
    <name type="scientific">Aspergillus lucknowensis</name>
    <dbReference type="NCBI Taxonomy" id="176173"/>
    <lineage>
        <taxon>Eukaryota</taxon>
        <taxon>Fungi</taxon>
        <taxon>Dikarya</taxon>
        <taxon>Ascomycota</taxon>
        <taxon>Pezizomycotina</taxon>
        <taxon>Eurotiomycetes</taxon>
        <taxon>Eurotiomycetidae</taxon>
        <taxon>Eurotiales</taxon>
        <taxon>Aspergillaceae</taxon>
        <taxon>Aspergillus</taxon>
        <taxon>Aspergillus subgen. Nidulantes</taxon>
    </lineage>
</organism>
<feature type="transmembrane region" description="Helical" evidence="6">
    <location>
        <begin position="16"/>
        <end position="36"/>
    </location>
</feature>
<feature type="transmembrane region" description="Helical" evidence="6">
    <location>
        <begin position="437"/>
        <end position="457"/>
    </location>
</feature>
<sequence>MTSKSHGLPANSLNRFTYSSAFSALIATSAAEFHFWTGPDGNRGIDGGIIYLCFPIMLIFLNTFAIEIYGFTEVISGTLKLLFLGVIMAFLIAINVGAGNEGYLGFKYWNSPVLLDSNSANNWGTGFLICLSIATFAYVGVEIVAASALEAQWPNNTHADARTPSDISQRSVDTLIGNTVKFSAKHISSLATIVYSISGFLVSLDIPWNDCYLPRLSWTKETAGSDCSSPLGKKTADTTSAFVAIGLESGIHHIGHVFNAFLVFTCLSCASTQLYVASRTLFGLTSRLDGGEGQPWFLHALAWIGRTNHRRVPVRAMVISAAAFCWVPFLQLRGGTNSTTPIGMFVEILAQMSSVGVIIVWACEALAFIRYYHCIRRHRTVLEHQKVPQVRRWCDESYDDYPYRSHGQPVLAYVAFIGCLFILFVANGASVWKKFHWFPFLASYITVMAFLVLWVALKLFRGSNWSFVDLSNPERVVRKIRDLHDVRLGASSL</sequence>
<evidence type="ECO:0000256" key="2">
    <source>
        <dbReference type="ARBA" id="ARBA00022448"/>
    </source>
</evidence>
<evidence type="ECO:0000256" key="4">
    <source>
        <dbReference type="ARBA" id="ARBA00022989"/>
    </source>
</evidence>
<feature type="transmembrane region" description="Helical" evidence="6">
    <location>
        <begin position="81"/>
        <end position="100"/>
    </location>
</feature>
<keyword evidence="3 6" id="KW-0812">Transmembrane</keyword>
<evidence type="ECO:0000256" key="5">
    <source>
        <dbReference type="ARBA" id="ARBA00023136"/>
    </source>
</evidence>
<feature type="transmembrane region" description="Helical" evidence="6">
    <location>
        <begin position="312"/>
        <end position="329"/>
    </location>
</feature>
<keyword evidence="5 6" id="KW-0472">Membrane</keyword>
<feature type="domain" description="Amino acid permease/ SLC12A" evidence="7">
    <location>
        <begin position="185"/>
        <end position="460"/>
    </location>
</feature>
<evidence type="ECO:0000256" key="3">
    <source>
        <dbReference type="ARBA" id="ARBA00022692"/>
    </source>
</evidence>
<feature type="transmembrane region" description="Helical" evidence="6">
    <location>
        <begin position="349"/>
        <end position="369"/>
    </location>
</feature>
<dbReference type="PANTHER" id="PTHR43495">
    <property type="entry name" value="GABA PERMEASE"/>
    <property type="match status" value="1"/>
</dbReference>
<keyword evidence="2" id="KW-0813">Transport</keyword>
<dbReference type="PIRSF" id="PIRSF006060">
    <property type="entry name" value="AA_transporter"/>
    <property type="match status" value="1"/>
</dbReference>
<feature type="domain" description="Amino acid permease/ SLC12A" evidence="7">
    <location>
        <begin position="26"/>
        <end position="155"/>
    </location>
</feature>
<protein>
    <recommendedName>
        <fullName evidence="7">Amino acid permease/ SLC12A domain-containing protein</fullName>
    </recommendedName>
</protein>
<gene>
    <name evidence="8" type="ORF">BJX67DRAFT_352567</name>
</gene>
<reference evidence="8 9" key="1">
    <citation type="submission" date="2024-07" db="EMBL/GenBank/DDBJ databases">
        <title>Section-level genome sequencing and comparative genomics of Aspergillus sections Usti and Cavernicolus.</title>
        <authorList>
            <consortium name="Lawrence Berkeley National Laboratory"/>
            <person name="Nybo J.L."/>
            <person name="Vesth T.C."/>
            <person name="Theobald S."/>
            <person name="Frisvad J.C."/>
            <person name="Larsen T.O."/>
            <person name="Kjaerboelling I."/>
            <person name="Rothschild-Mancinelli K."/>
            <person name="Lyhne E.K."/>
            <person name="Kogle M.E."/>
            <person name="Barry K."/>
            <person name="Clum A."/>
            <person name="Na H."/>
            <person name="Ledsgaard L."/>
            <person name="Lin J."/>
            <person name="Lipzen A."/>
            <person name="Kuo A."/>
            <person name="Riley R."/>
            <person name="Mondo S."/>
            <person name="Labutti K."/>
            <person name="Haridas S."/>
            <person name="Pangalinan J."/>
            <person name="Salamov A.A."/>
            <person name="Simmons B.A."/>
            <person name="Magnuson J.K."/>
            <person name="Chen J."/>
            <person name="Drula E."/>
            <person name="Henrissat B."/>
            <person name="Wiebenga A."/>
            <person name="Lubbers R.J."/>
            <person name="Gomes A.C."/>
            <person name="Macurrencykelacurrency M.R."/>
            <person name="Stajich J."/>
            <person name="Grigoriev I.V."/>
            <person name="Mortensen U.H."/>
            <person name="De Vries R.P."/>
            <person name="Baker S.E."/>
            <person name="Andersen M.R."/>
        </authorList>
    </citation>
    <scope>NUCLEOTIDE SEQUENCE [LARGE SCALE GENOMIC DNA]</scope>
    <source>
        <strain evidence="8 9">CBS 449.75</strain>
    </source>
</reference>
<name>A0ABR4LSP3_9EURO</name>
<keyword evidence="4 6" id="KW-1133">Transmembrane helix</keyword>
<proteinExistence type="predicted"/>
<comment type="subcellular location">
    <subcellularLocation>
        <location evidence="1">Membrane</location>
        <topology evidence="1">Multi-pass membrane protein</topology>
    </subcellularLocation>
</comment>
<keyword evidence="9" id="KW-1185">Reference proteome</keyword>
<dbReference type="PANTHER" id="PTHR43495:SF5">
    <property type="entry name" value="GAMMA-AMINOBUTYRIC ACID PERMEASE"/>
    <property type="match status" value="1"/>
</dbReference>
<evidence type="ECO:0000313" key="8">
    <source>
        <dbReference type="EMBL" id="KAL2867546.1"/>
    </source>
</evidence>
<evidence type="ECO:0000256" key="1">
    <source>
        <dbReference type="ARBA" id="ARBA00004141"/>
    </source>
</evidence>
<feature type="transmembrane region" description="Helical" evidence="6">
    <location>
        <begin position="410"/>
        <end position="431"/>
    </location>
</feature>
<evidence type="ECO:0000313" key="9">
    <source>
        <dbReference type="Proteomes" id="UP001610432"/>
    </source>
</evidence>
<feature type="transmembrane region" description="Helical" evidence="6">
    <location>
        <begin position="48"/>
        <end position="69"/>
    </location>
</feature>
<feature type="transmembrane region" description="Helical" evidence="6">
    <location>
        <begin position="120"/>
        <end position="141"/>
    </location>
</feature>
<evidence type="ECO:0000256" key="6">
    <source>
        <dbReference type="SAM" id="Phobius"/>
    </source>
</evidence>
<dbReference type="InterPro" id="IPR004841">
    <property type="entry name" value="AA-permease/SLC12A_dom"/>
</dbReference>